<keyword evidence="2" id="KW-1185">Reference proteome</keyword>
<name>A0A4C1WY07_EUMVA</name>
<dbReference type="EMBL" id="BGZK01000688">
    <property type="protein sequence ID" value="GBP56251.1"/>
    <property type="molecule type" value="Genomic_DNA"/>
</dbReference>
<protein>
    <submittedName>
        <fullName evidence="1">Uncharacterized protein</fullName>
    </submittedName>
</protein>
<proteinExistence type="predicted"/>
<gene>
    <name evidence="1" type="ORF">EVAR_37326_1</name>
</gene>
<sequence>MQLRRRGGLRGGSARVYYDLSLFSFRSARRLDDTARVSCGEIANGSRCRFAGDTPINTGDPSLPGVEMVYPSPVGGYWRYRHDHVQPQPISR</sequence>
<dbReference type="AlphaFoldDB" id="A0A4C1WY07"/>
<dbReference type="Proteomes" id="UP000299102">
    <property type="component" value="Unassembled WGS sequence"/>
</dbReference>
<comment type="caution">
    <text evidence="1">The sequence shown here is derived from an EMBL/GenBank/DDBJ whole genome shotgun (WGS) entry which is preliminary data.</text>
</comment>
<evidence type="ECO:0000313" key="1">
    <source>
        <dbReference type="EMBL" id="GBP56251.1"/>
    </source>
</evidence>
<evidence type="ECO:0000313" key="2">
    <source>
        <dbReference type="Proteomes" id="UP000299102"/>
    </source>
</evidence>
<reference evidence="1 2" key="1">
    <citation type="journal article" date="2019" name="Commun. Biol.">
        <title>The bagworm genome reveals a unique fibroin gene that provides high tensile strength.</title>
        <authorList>
            <person name="Kono N."/>
            <person name="Nakamura H."/>
            <person name="Ohtoshi R."/>
            <person name="Tomita M."/>
            <person name="Numata K."/>
            <person name="Arakawa K."/>
        </authorList>
    </citation>
    <scope>NUCLEOTIDE SEQUENCE [LARGE SCALE GENOMIC DNA]</scope>
</reference>
<accession>A0A4C1WY07</accession>
<organism evidence="1 2">
    <name type="scientific">Eumeta variegata</name>
    <name type="common">Bagworm moth</name>
    <name type="synonym">Eumeta japonica</name>
    <dbReference type="NCBI Taxonomy" id="151549"/>
    <lineage>
        <taxon>Eukaryota</taxon>
        <taxon>Metazoa</taxon>
        <taxon>Ecdysozoa</taxon>
        <taxon>Arthropoda</taxon>
        <taxon>Hexapoda</taxon>
        <taxon>Insecta</taxon>
        <taxon>Pterygota</taxon>
        <taxon>Neoptera</taxon>
        <taxon>Endopterygota</taxon>
        <taxon>Lepidoptera</taxon>
        <taxon>Glossata</taxon>
        <taxon>Ditrysia</taxon>
        <taxon>Tineoidea</taxon>
        <taxon>Psychidae</taxon>
        <taxon>Oiketicinae</taxon>
        <taxon>Eumeta</taxon>
    </lineage>
</organism>